<evidence type="ECO:0000259" key="18">
    <source>
        <dbReference type="SMART" id="SM00955"/>
    </source>
</evidence>
<name>A0A9K3PXM2_9STRA</name>
<dbReference type="GO" id="GO:0005737">
    <property type="term" value="C:cytoplasm"/>
    <property type="evidence" value="ECO:0007669"/>
    <property type="project" value="UniProtKB-SubCell"/>
</dbReference>
<evidence type="ECO:0000256" key="16">
    <source>
        <dbReference type="ARBA" id="ARBA00077930"/>
    </source>
</evidence>
<dbReference type="InterPro" id="IPR050180">
    <property type="entry name" value="RNR_Ribonuclease"/>
</dbReference>
<evidence type="ECO:0000256" key="14">
    <source>
        <dbReference type="ARBA" id="ARBA00022884"/>
    </source>
</evidence>
<evidence type="ECO:0000256" key="4">
    <source>
        <dbReference type="ARBA" id="ARBA00004496"/>
    </source>
</evidence>
<dbReference type="GO" id="GO:0000176">
    <property type="term" value="C:nuclear exosome (RNase complex)"/>
    <property type="evidence" value="ECO:0007669"/>
    <property type="project" value="UniProtKB-ARBA"/>
</dbReference>
<accession>A0A9K3PXM2</accession>
<dbReference type="InterPro" id="IPR022966">
    <property type="entry name" value="RNase_II/R_CS"/>
</dbReference>
<dbReference type="GO" id="GO:0006364">
    <property type="term" value="P:rRNA processing"/>
    <property type="evidence" value="ECO:0007669"/>
    <property type="project" value="UniProtKB-KW"/>
</dbReference>
<evidence type="ECO:0000256" key="5">
    <source>
        <dbReference type="ARBA" id="ARBA00005785"/>
    </source>
</evidence>
<sequence>MTATSMNDRCWIQREFLKEKIRVKERYWHFLESVPSTLLSRHQDAENDSFLFIPDALALRKYLPLILYLIDREREQAAKAESSISSSSMQWVVLESVVELMDFRNMSATIVDDNTVVTPSEKVTPQERSKLQKLLQQPQYQKYVVPFCDLSVRQREDDEWNIMNYDTLSIERRSQNALFRAARLLQQQWLENHNAAPSLQIYIVSGDADFVHRFPEEDGVKTILMQHLLETPNFLSVSPVLTEHAKKLVSRCQEDYAARNDPATANQSADHTAVGTQDYWSGDAIQQGLRNKTLVQGRFNVTKENPKEAMVRDAEGNSYFINQQSDGYFNRAIHQDIVVVQPLPREQWSSPVGRRRLVAIRNDENDIVEGGDDDENDSPPVPSGRVVAIVRESRRQFVATMVDTPMGDESACLVIPMDVRIPKIRIKTNTWQRFVGNRLWVQIDGWDVDSNYPSGHCVDILGPIADLETEITCLLKENQIFLEPFSAAAKACLPIQGHDWRVPESEVARRRDLRSVSIFSVDPIGCQDIDDTMHARELPNGDIEIGVHIADVTYFVQHNSALDREAQARATTFYLVDKRFDMLPGVLSSDLCSLHGNMDRLAVSTIWTFSCNFKQVKNFWYGRSVIHNVQAMTYEQAHNILHDLPPDDLTAGATPPLTAGYPVDRKRIKSLKKDLALLTKLARFLRKDREDIGGAVDLSSGDQGNELKFSLDTQGNPVRVTPKKQMEIHHTIAELMILANTFVAKTIYDRFPNSALLRIHQNVDESRFEDLKEVLKAGNINFVGSSNMKLAGSLKSAEAKTNSTVSSLFQSLATRAMSEAQYVSTGAVGDKAGLSHYGLGLEQYTHFTSPIRRYADVVVHRQLLLTLTPKVNPLVKPPPGFGREALASLPDSEMISILHGEGLNSSPSTQDETDTVATKNYQTTVEIPASLAGDGDIGELYSNTQVAKICDNLNQQNRMAKLSSFECQNLFLSLYFRSRTEVTQAVVTNLRVNGFFAYVPRFDFRAPVYLSDKDGNLQIDPRLLDLSPTDGLPPSAGFASSSQARKFPSGSCSLISSSESDYLDIQVPDSSKKYSLKVLDVVTVTISCDEWDTKSRIPQPRIHLIADSSEIGRLIEDNSSRKLTTSGPFSIGVQEAAATFSQRETTLQSIYSQIMSFETPTKLEVDFRYRDKKQRVDIKQRVDFAGASIIRGRVVFGGFVNPDTRSAQQEAAVQEAAEAAIERRYQVQASRARQGEYEASQRIEKEVTARMQKLAVSKRSTRIKGKGK</sequence>
<dbReference type="Pfam" id="PF17849">
    <property type="entry name" value="OB_Dis3"/>
    <property type="match status" value="1"/>
</dbReference>
<dbReference type="InterPro" id="IPR033771">
    <property type="entry name" value="Rrp44_CSD1"/>
</dbReference>
<evidence type="ECO:0000256" key="10">
    <source>
        <dbReference type="ARBA" id="ARBA00022801"/>
    </source>
</evidence>
<evidence type="ECO:0000256" key="11">
    <source>
        <dbReference type="ARBA" id="ARBA00022835"/>
    </source>
</evidence>
<comment type="subcellular location">
    <subcellularLocation>
        <location evidence="4">Cytoplasm</location>
    </subcellularLocation>
    <subcellularLocation>
        <location evidence="3">Nucleus</location>
    </subcellularLocation>
</comment>
<keyword evidence="20" id="KW-1185">Reference proteome</keyword>
<evidence type="ECO:0000313" key="19">
    <source>
        <dbReference type="EMBL" id="KAG7363176.1"/>
    </source>
</evidence>
<comment type="similarity">
    <text evidence="5 17">Belongs to the RNR ribonuclease family.</text>
</comment>
<keyword evidence="9" id="KW-0540">Nuclease</keyword>
<keyword evidence="10" id="KW-0378">Hydrolase</keyword>
<dbReference type="SMART" id="SM00955">
    <property type="entry name" value="RNB"/>
    <property type="match status" value="1"/>
</dbReference>
<comment type="cofactor">
    <cofactor evidence="2">
        <name>Mg(2+)</name>
        <dbReference type="ChEBI" id="CHEBI:18420"/>
    </cofactor>
</comment>
<dbReference type="GO" id="GO:0003723">
    <property type="term" value="F:RNA binding"/>
    <property type="evidence" value="ECO:0007669"/>
    <property type="project" value="UniProtKB-KW"/>
</dbReference>
<reference evidence="19" key="2">
    <citation type="submission" date="2021-04" db="EMBL/GenBank/DDBJ databases">
        <authorList>
            <person name="Podell S."/>
        </authorList>
    </citation>
    <scope>NUCLEOTIDE SEQUENCE</scope>
    <source>
        <strain evidence="19">Hildebrandi</strain>
    </source>
</reference>
<dbReference type="OrthoDB" id="372421at2759"/>
<evidence type="ECO:0000256" key="15">
    <source>
        <dbReference type="ARBA" id="ARBA00023242"/>
    </source>
</evidence>
<dbReference type="GO" id="GO:0008859">
    <property type="term" value="F:exoribonuclease II activity"/>
    <property type="evidence" value="ECO:0007669"/>
    <property type="project" value="UniProtKB-EC"/>
</dbReference>
<feature type="domain" description="RNB" evidence="18">
    <location>
        <begin position="510"/>
        <end position="869"/>
    </location>
</feature>
<evidence type="ECO:0000256" key="6">
    <source>
        <dbReference type="ARBA" id="ARBA00012163"/>
    </source>
</evidence>
<dbReference type="EMBL" id="JAGRRH010000010">
    <property type="protein sequence ID" value="KAG7363176.1"/>
    <property type="molecule type" value="Genomic_DNA"/>
</dbReference>
<evidence type="ECO:0000313" key="20">
    <source>
        <dbReference type="Proteomes" id="UP000693970"/>
    </source>
</evidence>
<evidence type="ECO:0000256" key="2">
    <source>
        <dbReference type="ARBA" id="ARBA00001946"/>
    </source>
</evidence>
<evidence type="ECO:0000256" key="9">
    <source>
        <dbReference type="ARBA" id="ARBA00022722"/>
    </source>
</evidence>
<dbReference type="InterPro" id="IPR041505">
    <property type="entry name" value="Dis3_CSD2"/>
</dbReference>
<keyword evidence="12" id="KW-0269">Exonuclease</keyword>
<comment type="catalytic activity">
    <reaction evidence="1">
        <text>Exonucleolytic cleavage in the 3'- to 5'-direction to yield nucleoside 5'-phosphates.</text>
        <dbReference type="EC" id="3.1.13.1"/>
    </reaction>
</comment>
<keyword evidence="15" id="KW-0539">Nucleus</keyword>
<dbReference type="EC" id="3.1.13.1" evidence="6"/>
<evidence type="ECO:0000256" key="3">
    <source>
        <dbReference type="ARBA" id="ARBA00004123"/>
    </source>
</evidence>
<evidence type="ECO:0000256" key="17">
    <source>
        <dbReference type="RuleBase" id="RU003901"/>
    </source>
</evidence>
<dbReference type="PANTHER" id="PTHR23355:SF30">
    <property type="entry name" value="DIS3-LIKE EXONUCLEASE 1"/>
    <property type="match status" value="1"/>
</dbReference>
<evidence type="ECO:0000256" key="8">
    <source>
        <dbReference type="ARBA" id="ARBA00022552"/>
    </source>
</evidence>
<dbReference type="Proteomes" id="UP000693970">
    <property type="component" value="Unassembled WGS sequence"/>
</dbReference>
<evidence type="ECO:0000256" key="13">
    <source>
        <dbReference type="ARBA" id="ARBA00022842"/>
    </source>
</evidence>
<keyword evidence="11" id="KW-0271">Exosome</keyword>
<dbReference type="GO" id="GO:0000956">
    <property type="term" value="P:nuclear-transcribed mRNA catabolic process"/>
    <property type="evidence" value="ECO:0007669"/>
    <property type="project" value="UniProtKB-ARBA"/>
</dbReference>
<gene>
    <name evidence="19" type="ORF">IV203_026536</name>
</gene>
<dbReference type="AlphaFoldDB" id="A0A9K3PXM2"/>
<evidence type="ECO:0000256" key="12">
    <source>
        <dbReference type="ARBA" id="ARBA00022839"/>
    </source>
</evidence>
<reference evidence="19" key="1">
    <citation type="journal article" date="2021" name="Sci. Rep.">
        <title>Diploid genomic architecture of Nitzschia inconspicua, an elite biomass production diatom.</title>
        <authorList>
            <person name="Oliver A."/>
            <person name="Podell S."/>
            <person name="Pinowska A."/>
            <person name="Traller J.C."/>
            <person name="Smith S.R."/>
            <person name="McClure R."/>
            <person name="Beliaev A."/>
            <person name="Bohutskyi P."/>
            <person name="Hill E.A."/>
            <person name="Rabines A."/>
            <person name="Zheng H."/>
            <person name="Allen L.Z."/>
            <person name="Kuo A."/>
            <person name="Grigoriev I.V."/>
            <person name="Allen A.E."/>
            <person name="Hazlebeck D."/>
            <person name="Allen E.E."/>
        </authorList>
    </citation>
    <scope>NUCLEOTIDE SEQUENCE</scope>
    <source>
        <strain evidence="19">Hildebrandi</strain>
    </source>
</reference>
<dbReference type="PANTHER" id="PTHR23355">
    <property type="entry name" value="RIBONUCLEASE"/>
    <property type="match status" value="1"/>
</dbReference>
<evidence type="ECO:0000256" key="1">
    <source>
        <dbReference type="ARBA" id="ARBA00001849"/>
    </source>
</evidence>
<comment type="caution">
    <text evidence="19">The sequence shown here is derived from an EMBL/GenBank/DDBJ whole genome shotgun (WGS) entry which is preliminary data.</text>
</comment>
<proteinExistence type="inferred from homology"/>
<dbReference type="Pfam" id="PF00773">
    <property type="entry name" value="RNB"/>
    <property type="match status" value="1"/>
</dbReference>
<protein>
    <recommendedName>
        <fullName evidence="6">exoribonuclease II</fullName>
        <ecNumber evidence="6">3.1.13.1</ecNumber>
    </recommendedName>
    <alternativeName>
        <fullName evidence="16">Ribosomal RNA-processing protein 44</fullName>
    </alternativeName>
</protein>
<dbReference type="InterPro" id="IPR001900">
    <property type="entry name" value="RNase_II/R"/>
</dbReference>
<keyword evidence="7" id="KW-0963">Cytoplasm</keyword>
<organism evidence="19 20">
    <name type="scientific">Nitzschia inconspicua</name>
    <dbReference type="NCBI Taxonomy" id="303405"/>
    <lineage>
        <taxon>Eukaryota</taxon>
        <taxon>Sar</taxon>
        <taxon>Stramenopiles</taxon>
        <taxon>Ochrophyta</taxon>
        <taxon>Bacillariophyta</taxon>
        <taxon>Bacillariophyceae</taxon>
        <taxon>Bacillariophycidae</taxon>
        <taxon>Bacillariales</taxon>
        <taxon>Bacillariaceae</taxon>
        <taxon>Nitzschia</taxon>
    </lineage>
</organism>
<keyword evidence="14" id="KW-0694">RNA-binding</keyword>
<dbReference type="Pfam" id="PF17216">
    <property type="entry name" value="Rrp44_CSD1"/>
    <property type="match status" value="1"/>
</dbReference>
<keyword evidence="13" id="KW-0460">Magnesium</keyword>
<dbReference type="PROSITE" id="PS01175">
    <property type="entry name" value="RIBONUCLEASE_II"/>
    <property type="match status" value="1"/>
</dbReference>
<evidence type="ECO:0000256" key="7">
    <source>
        <dbReference type="ARBA" id="ARBA00022490"/>
    </source>
</evidence>
<dbReference type="FunFam" id="2.40.50.700:FF:000001">
    <property type="entry name" value="Exosome complex exonuclease exoribonuclease (Rrp44)"/>
    <property type="match status" value="1"/>
</dbReference>
<keyword evidence="8" id="KW-0698">rRNA processing</keyword>